<name>A0AA35QWP6_GEOBA</name>
<organism evidence="1 2">
    <name type="scientific">Geodia barretti</name>
    <name type="common">Barrett's horny sponge</name>
    <dbReference type="NCBI Taxonomy" id="519541"/>
    <lineage>
        <taxon>Eukaryota</taxon>
        <taxon>Metazoa</taxon>
        <taxon>Porifera</taxon>
        <taxon>Demospongiae</taxon>
        <taxon>Heteroscleromorpha</taxon>
        <taxon>Tetractinellida</taxon>
        <taxon>Astrophorina</taxon>
        <taxon>Geodiidae</taxon>
        <taxon>Geodia</taxon>
    </lineage>
</organism>
<protein>
    <submittedName>
        <fullName evidence="1">L-2-keto-3-deoxyarabonate dehydratase</fullName>
    </submittedName>
</protein>
<gene>
    <name evidence="1" type="ORF">GBAR_LOCUS1597</name>
</gene>
<reference evidence="1" key="1">
    <citation type="submission" date="2023-03" db="EMBL/GenBank/DDBJ databases">
        <authorList>
            <person name="Steffen K."/>
            <person name="Cardenas P."/>
        </authorList>
    </citation>
    <scope>NUCLEOTIDE SEQUENCE</scope>
</reference>
<dbReference type="SUPFAM" id="SSF51569">
    <property type="entry name" value="Aldolase"/>
    <property type="match status" value="1"/>
</dbReference>
<evidence type="ECO:0000313" key="1">
    <source>
        <dbReference type="EMBL" id="CAI7995039.1"/>
    </source>
</evidence>
<evidence type="ECO:0000313" key="2">
    <source>
        <dbReference type="Proteomes" id="UP001174909"/>
    </source>
</evidence>
<keyword evidence="2" id="KW-1185">Reference proteome</keyword>
<dbReference type="Gene3D" id="3.20.20.70">
    <property type="entry name" value="Aldolase class I"/>
    <property type="match status" value="1"/>
</dbReference>
<dbReference type="AlphaFoldDB" id="A0AA35QWP6"/>
<accession>A0AA35QWP6</accession>
<sequence length="185" mass="20425">MCTPPAADVPVDEKKAYFRAISDAVSVPIFVQEAGTSLGGALLRQIAEESEQVRYAKVENAPPAQKVYEAVQHGGDLVTVFGGASGTYLIEELRRGSQGTMPWPSHPHAFVQVWDHWQSGDEIAAREVWEREITPILRVGGLVHKEILYRKGIIKSPRWRSPGPAPLDDMGQRELDEVCERLGIG</sequence>
<comment type="caution">
    <text evidence="1">The sequence shown here is derived from an EMBL/GenBank/DDBJ whole genome shotgun (WGS) entry which is preliminary data.</text>
</comment>
<proteinExistence type="predicted"/>
<dbReference type="EMBL" id="CASHTH010000237">
    <property type="protein sequence ID" value="CAI7995039.1"/>
    <property type="molecule type" value="Genomic_DNA"/>
</dbReference>
<dbReference type="Proteomes" id="UP001174909">
    <property type="component" value="Unassembled WGS sequence"/>
</dbReference>
<dbReference type="InterPro" id="IPR013785">
    <property type="entry name" value="Aldolase_TIM"/>
</dbReference>